<evidence type="ECO:0000256" key="1">
    <source>
        <dbReference type="ARBA" id="ARBA00022490"/>
    </source>
</evidence>
<gene>
    <name evidence="4" type="ORF">EZS28_003341</name>
</gene>
<organism evidence="4 5">
    <name type="scientific">Streblomastix strix</name>
    <dbReference type="NCBI Taxonomy" id="222440"/>
    <lineage>
        <taxon>Eukaryota</taxon>
        <taxon>Metamonada</taxon>
        <taxon>Preaxostyla</taxon>
        <taxon>Oxymonadida</taxon>
        <taxon>Streblomastigidae</taxon>
        <taxon>Streblomastix</taxon>
    </lineage>
</organism>
<dbReference type="Gene3D" id="3.40.50.620">
    <property type="entry name" value="HUPs"/>
    <property type="match status" value="1"/>
</dbReference>
<feature type="region of interest" description="Disordered" evidence="3">
    <location>
        <begin position="212"/>
        <end position="234"/>
    </location>
</feature>
<evidence type="ECO:0000256" key="2">
    <source>
        <dbReference type="ARBA" id="ARBA00022694"/>
    </source>
</evidence>
<dbReference type="PANTHER" id="PTHR20882">
    <property type="entry name" value="CYTOPLASMIC TRNA 2-THIOLATION PROTEIN 2"/>
    <property type="match status" value="1"/>
</dbReference>
<evidence type="ECO:0000313" key="4">
    <source>
        <dbReference type="EMBL" id="KAA6401131.1"/>
    </source>
</evidence>
<dbReference type="GO" id="GO:0005829">
    <property type="term" value="C:cytosol"/>
    <property type="evidence" value="ECO:0007669"/>
    <property type="project" value="TreeGrafter"/>
</dbReference>
<dbReference type="GO" id="GO:0016783">
    <property type="term" value="F:sulfurtransferase activity"/>
    <property type="evidence" value="ECO:0007669"/>
    <property type="project" value="TreeGrafter"/>
</dbReference>
<keyword evidence="1" id="KW-0963">Cytoplasm</keyword>
<dbReference type="OrthoDB" id="25129at2759"/>
<keyword evidence="2" id="KW-0819">tRNA processing</keyword>
<dbReference type="Proteomes" id="UP000324800">
    <property type="component" value="Unassembled WGS sequence"/>
</dbReference>
<protein>
    <recommendedName>
        <fullName evidence="6">Cytoplasmic tRNA 2-thiolation protein 2</fullName>
    </recommendedName>
</protein>
<evidence type="ECO:0008006" key="6">
    <source>
        <dbReference type="Google" id="ProtNLM"/>
    </source>
</evidence>
<reference evidence="4 5" key="1">
    <citation type="submission" date="2019-03" db="EMBL/GenBank/DDBJ databases">
        <title>Single cell metagenomics reveals metabolic interactions within the superorganism composed of flagellate Streblomastix strix and complex community of Bacteroidetes bacteria on its surface.</title>
        <authorList>
            <person name="Treitli S.C."/>
            <person name="Kolisko M."/>
            <person name="Husnik F."/>
            <person name="Keeling P."/>
            <person name="Hampl V."/>
        </authorList>
    </citation>
    <scope>NUCLEOTIDE SEQUENCE [LARGE SCALE GENOMIC DNA]</scope>
    <source>
        <strain evidence="4">ST1C</strain>
    </source>
</reference>
<sequence>MAGLLGLCYLCKEKPAVAYIREQDYACLDCFFERFRHTFRYSTALAGRLAQNAQTIVIYDGSISSRSVIHLCLEIKSKIFRRRFAFNPSILDISALPRDHTNRIIDHASADQFISLILQTNKIAVIKIGIEECQEVLTKISGCVEQRHEIDQIIHRIAENYAKTNQFQFIIHPQSSTDHAHEIVESACLGVHIGLALQTPPQHEDMKTDFADENKQDEHFDKKERKSTDKDKEGSFDDIKNLEVVEPTIIFPMWNVQEHEIIFYLQHRIEVDIQRLGRKEKKKKKLIKKLEKKKEIIKQPDDQNLLEDEQVDEKAEEQHIEQNISKDSDEQRISNELAQLDIREIQAQQSTSNSSQTPSKSDAFQTAINNLFVRLKEEGFIQAVDTLLATERKLQSK</sequence>
<dbReference type="GO" id="GO:0002143">
    <property type="term" value="P:tRNA wobble position uridine thiolation"/>
    <property type="evidence" value="ECO:0007669"/>
    <property type="project" value="TreeGrafter"/>
</dbReference>
<dbReference type="EMBL" id="SNRW01000440">
    <property type="protein sequence ID" value="KAA6401131.1"/>
    <property type="molecule type" value="Genomic_DNA"/>
</dbReference>
<evidence type="ECO:0000313" key="5">
    <source>
        <dbReference type="Proteomes" id="UP000324800"/>
    </source>
</evidence>
<proteinExistence type="predicted"/>
<evidence type="ECO:0000256" key="3">
    <source>
        <dbReference type="SAM" id="MobiDB-lite"/>
    </source>
</evidence>
<dbReference type="PANTHER" id="PTHR20882:SF14">
    <property type="entry name" value="CYTOPLASMIC TRNA 2-THIOLATION PROTEIN 2"/>
    <property type="match status" value="1"/>
</dbReference>
<name>A0A5J4X1M1_9EUKA</name>
<dbReference type="AlphaFoldDB" id="A0A5J4X1M1"/>
<dbReference type="GO" id="GO:0000049">
    <property type="term" value="F:tRNA binding"/>
    <property type="evidence" value="ECO:0007669"/>
    <property type="project" value="InterPro"/>
</dbReference>
<dbReference type="InterPro" id="IPR019407">
    <property type="entry name" value="CTU2"/>
</dbReference>
<accession>A0A5J4X1M1</accession>
<dbReference type="InterPro" id="IPR014729">
    <property type="entry name" value="Rossmann-like_a/b/a_fold"/>
</dbReference>
<comment type="caution">
    <text evidence="4">The sequence shown here is derived from an EMBL/GenBank/DDBJ whole genome shotgun (WGS) entry which is preliminary data.</text>
</comment>